<dbReference type="KEGG" id="soy:115876367"/>
<name>A0A6J2XAI0_SITOR</name>
<sequence length="146" mass="17022">MQHQWEDAAHSRTQWRRIKSAEQKNKLLLVIAFIDFQKAFDLIYSKTIIEALAKQGTVRPFIGTLANIHKEAKARVMIYKQSQCSQLAKEYDTETRYPQTCLNNIKKSSVNWTGPKILKLDEEYLNYLRYADDIVLIANSPEELQT</sequence>
<gene>
    <name evidence="2" type="primary">LOC115876367</name>
</gene>
<evidence type="ECO:0000313" key="1">
    <source>
        <dbReference type="Proteomes" id="UP000504635"/>
    </source>
</evidence>
<accession>A0A6J2XAI0</accession>
<keyword evidence="1" id="KW-1185">Reference proteome</keyword>
<dbReference type="OrthoDB" id="428306at2759"/>
<dbReference type="InParanoid" id="A0A6J2XAI0"/>
<dbReference type="RefSeq" id="XP_030747970.1">
    <property type="nucleotide sequence ID" value="XM_030892110.1"/>
</dbReference>
<protein>
    <submittedName>
        <fullName evidence="2">Uncharacterized protein LOC115876367</fullName>
    </submittedName>
</protein>
<dbReference type="Proteomes" id="UP000504635">
    <property type="component" value="Unplaced"/>
</dbReference>
<organism evidence="1 2">
    <name type="scientific">Sitophilus oryzae</name>
    <name type="common">Rice weevil</name>
    <name type="synonym">Curculio oryzae</name>
    <dbReference type="NCBI Taxonomy" id="7048"/>
    <lineage>
        <taxon>Eukaryota</taxon>
        <taxon>Metazoa</taxon>
        <taxon>Ecdysozoa</taxon>
        <taxon>Arthropoda</taxon>
        <taxon>Hexapoda</taxon>
        <taxon>Insecta</taxon>
        <taxon>Pterygota</taxon>
        <taxon>Neoptera</taxon>
        <taxon>Endopterygota</taxon>
        <taxon>Coleoptera</taxon>
        <taxon>Polyphaga</taxon>
        <taxon>Cucujiformia</taxon>
        <taxon>Curculionidae</taxon>
        <taxon>Dryophthorinae</taxon>
        <taxon>Sitophilus</taxon>
    </lineage>
</organism>
<dbReference type="AlphaFoldDB" id="A0A6J2XAI0"/>
<dbReference type="GeneID" id="115876367"/>
<reference evidence="2" key="1">
    <citation type="submission" date="2025-08" db="UniProtKB">
        <authorList>
            <consortium name="RefSeq"/>
        </authorList>
    </citation>
    <scope>IDENTIFICATION</scope>
    <source>
        <tissue evidence="2">Gonads</tissue>
    </source>
</reference>
<proteinExistence type="predicted"/>
<evidence type="ECO:0000313" key="2">
    <source>
        <dbReference type="RefSeq" id="XP_030747970.1"/>
    </source>
</evidence>